<dbReference type="Proteomes" id="UP001501758">
    <property type="component" value="Unassembled WGS sequence"/>
</dbReference>
<sequence length="167" mass="19459">MKYDITEEDLDKRSYGVSFDFYNEALLLLIKEEKERNNPFLSDTNIQKMEKDILKAINSKIYTFLILGIFALAYGLYVLISFKPRVAINLYTQFPFIENGSIPIVLGLGLIIGSYYSYIKRTSVLHFKVKSKIIEHFRELKKEKTFSVTSKGKGSNKQPKKNKRRKK</sequence>
<feature type="compositionally biased region" description="Basic residues" evidence="1">
    <location>
        <begin position="158"/>
        <end position="167"/>
    </location>
</feature>
<keyword evidence="2" id="KW-0472">Membrane</keyword>
<evidence type="ECO:0000256" key="2">
    <source>
        <dbReference type="SAM" id="Phobius"/>
    </source>
</evidence>
<keyword evidence="2" id="KW-1133">Transmembrane helix</keyword>
<feature type="compositionally biased region" description="Polar residues" evidence="1">
    <location>
        <begin position="146"/>
        <end position="155"/>
    </location>
</feature>
<name>A0ABP3TZA0_9FLAO</name>
<feature type="transmembrane region" description="Helical" evidence="2">
    <location>
        <begin position="100"/>
        <end position="118"/>
    </location>
</feature>
<reference evidence="4" key="1">
    <citation type="journal article" date="2019" name="Int. J. Syst. Evol. Microbiol.">
        <title>The Global Catalogue of Microorganisms (GCM) 10K type strain sequencing project: providing services to taxonomists for standard genome sequencing and annotation.</title>
        <authorList>
            <consortium name="The Broad Institute Genomics Platform"/>
            <consortium name="The Broad Institute Genome Sequencing Center for Infectious Disease"/>
            <person name="Wu L."/>
            <person name="Ma J."/>
        </authorList>
    </citation>
    <scope>NUCLEOTIDE SEQUENCE [LARGE SCALE GENOMIC DNA]</scope>
    <source>
        <strain evidence="4">JCM 15974</strain>
    </source>
</reference>
<dbReference type="RefSeq" id="WP_343912377.1">
    <property type="nucleotide sequence ID" value="NZ_BAAAGE010000002.1"/>
</dbReference>
<evidence type="ECO:0000256" key="1">
    <source>
        <dbReference type="SAM" id="MobiDB-lite"/>
    </source>
</evidence>
<evidence type="ECO:0008006" key="5">
    <source>
        <dbReference type="Google" id="ProtNLM"/>
    </source>
</evidence>
<proteinExistence type="predicted"/>
<feature type="region of interest" description="Disordered" evidence="1">
    <location>
        <begin position="145"/>
        <end position="167"/>
    </location>
</feature>
<keyword evidence="2" id="KW-0812">Transmembrane</keyword>
<gene>
    <name evidence="3" type="ORF">GCM10009430_22170</name>
</gene>
<organism evidence="3 4">
    <name type="scientific">Aquimarina litoralis</name>
    <dbReference type="NCBI Taxonomy" id="584605"/>
    <lineage>
        <taxon>Bacteria</taxon>
        <taxon>Pseudomonadati</taxon>
        <taxon>Bacteroidota</taxon>
        <taxon>Flavobacteriia</taxon>
        <taxon>Flavobacteriales</taxon>
        <taxon>Flavobacteriaceae</taxon>
        <taxon>Aquimarina</taxon>
    </lineage>
</organism>
<comment type="caution">
    <text evidence="3">The sequence shown here is derived from an EMBL/GenBank/DDBJ whole genome shotgun (WGS) entry which is preliminary data.</text>
</comment>
<evidence type="ECO:0000313" key="4">
    <source>
        <dbReference type="Proteomes" id="UP001501758"/>
    </source>
</evidence>
<dbReference type="EMBL" id="BAAAGE010000002">
    <property type="protein sequence ID" value="GAA0721185.1"/>
    <property type="molecule type" value="Genomic_DNA"/>
</dbReference>
<protein>
    <recommendedName>
        <fullName evidence="5">Holin-X, holin superfamily III</fullName>
    </recommendedName>
</protein>
<keyword evidence="4" id="KW-1185">Reference proteome</keyword>
<feature type="transmembrane region" description="Helical" evidence="2">
    <location>
        <begin position="61"/>
        <end position="80"/>
    </location>
</feature>
<accession>A0ABP3TZA0</accession>
<evidence type="ECO:0000313" key="3">
    <source>
        <dbReference type="EMBL" id="GAA0721185.1"/>
    </source>
</evidence>